<dbReference type="InterPro" id="IPR003821">
    <property type="entry name" value="DXP_reductoisomerase"/>
</dbReference>
<comment type="caution">
    <text evidence="9">Lacks conserved residue(s) required for the propagation of feature annotation.</text>
</comment>
<feature type="binding site" evidence="9">
    <location>
        <position position="205"/>
    </location>
    <ligand>
        <name>NADPH</name>
        <dbReference type="ChEBI" id="CHEBI:57783"/>
    </ligand>
</feature>
<evidence type="ECO:0000259" key="11">
    <source>
        <dbReference type="Pfam" id="PF08436"/>
    </source>
</evidence>
<dbReference type="InterPro" id="IPR013644">
    <property type="entry name" value="DXP_reductoisomerase_C"/>
</dbReference>
<dbReference type="Gene3D" id="1.10.1740.10">
    <property type="match status" value="1"/>
</dbReference>
<dbReference type="PANTHER" id="PTHR30525:SF0">
    <property type="entry name" value="1-DEOXY-D-XYLULOSE 5-PHOSPHATE REDUCTOISOMERASE, CHLOROPLASTIC"/>
    <property type="match status" value="1"/>
</dbReference>
<dbReference type="GO" id="GO:0030604">
    <property type="term" value="F:1-deoxy-D-xylulose-5-phosphate reductoisomerase activity"/>
    <property type="evidence" value="ECO:0007669"/>
    <property type="project" value="UniProtKB-UniRule"/>
</dbReference>
<keyword evidence="5 9" id="KW-0560">Oxidoreductase</keyword>
<proteinExistence type="inferred from homology"/>
<dbReference type="InterPro" id="IPR026877">
    <property type="entry name" value="DXPR_C"/>
</dbReference>
<feature type="binding site" evidence="9">
    <location>
        <position position="41"/>
    </location>
    <ligand>
        <name>NADPH</name>
        <dbReference type="ChEBI" id="CHEBI:57783"/>
    </ligand>
</feature>
<feature type="binding site" evidence="9">
    <location>
        <position position="150"/>
    </location>
    <ligand>
        <name>Mn(2+)</name>
        <dbReference type="ChEBI" id="CHEBI:29035"/>
    </ligand>
</feature>
<feature type="binding site" evidence="9">
    <location>
        <position position="218"/>
    </location>
    <ligand>
        <name>1-deoxy-D-xylulose 5-phosphate</name>
        <dbReference type="ChEBI" id="CHEBI:57792"/>
    </ligand>
</feature>
<dbReference type="STRING" id="1798396.A2973_02635"/>
<dbReference type="PIRSF" id="PIRSF006205">
    <property type="entry name" value="Dxp_reductismrs"/>
    <property type="match status" value="1"/>
</dbReference>
<dbReference type="Gene3D" id="3.40.50.720">
    <property type="entry name" value="NAD(P)-binding Rossmann-like Domain"/>
    <property type="match status" value="1"/>
</dbReference>
<feature type="binding site" evidence="9">
    <location>
        <position position="124"/>
    </location>
    <ligand>
        <name>NADPH</name>
        <dbReference type="ChEBI" id="CHEBI:57783"/>
    </ligand>
</feature>
<feature type="binding site" evidence="9">
    <location>
        <position position="151"/>
    </location>
    <ligand>
        <name>1-deoxy-D-xylulose 5-phosphate</name>
        <dbReference type="ChEBI" id="CHEBI:57792"/>
    </ligand>
</feature>
<evidence type="ECO:0000256" key="5">
    <source>
        <dbReference type="ARBA" id="ARBA00023002"/>
    </source>
</evidence>
<evidence type="ECO:0000259" key="10">
    <source>
        <dbReference type="Pfam" id="PF02670"/>
    </source>
</evidence>
<feature type="binding site" evidence="9">
    <location>
        <position position="199"/>
    </location>
    <ligand>
        <name>1-deoxy-D-xylulose 5-phosphate</name>
        <dbReference type="ChEBI" id="CHEBI:57792"/>
    </ligand>
</feature>
<sequence>MSRSRKKGVAILGSTGSIGKQTLEVMKSFPEELQLVAIAAGCNVELLNEQIHDYNPRYVGLTRKDLKDTIINVAGQKVLFGTEALAEIATLQEVDIVVVATSGTVALLATVAAIKAGKTIALANKETLVTAGELVMPLVKARGAELRTVDSEHSAIWQCLIGEDVRAVKRLILTASGGAFRDYSLEQLRDATPEQALKHPNWNMGRQITVDSTTLMNKGLEVIEAHWLFDLPYQQISVLVHRESIVHSMVEFHDGSIKAQLAVADMRLPIQFALMYPSRLKGLGQEAYLDWSKVSQLNFTEPDLVRFPGLKLGYEVGVRGGTYPAALVGADEVVVEAFLKGKIGFMDIPALLKTVLGNHQNAAVSLETIQGTIEWARAEALSLCQQRRRTIFM</sequence>
<reference evidence="13 14" key="1">
    <citation type="journal article" date="2016" name="Nat. Commun.">
        <title>Thousands of microbial genomes shed light on interconnected biogeochemical processes in an aquifer system.</title>
        <authorList>
            <person name="Anantharaman K."/>
            <person name="Brown C.T."/>
            <person name="Hug L.A."/>
            <person name="Sharon I."/>
            <person name="Castelle C.J."/>
            <person name="Probst A.J."/>
            <person name="Thomas B.C."/>
            <person name="Singh A."/>
            <person name="Wilkins M.J."/>
            <person name="Karaoz U."/>
            <person name="Brodie E.L."/>
            <person name="Williams K.H."/>
            <person name="Hubbard S.S."/>
            <person name="Banfield J.F."/>
        </authorList>
    </citation>
    <scope>NUCLEOTIDE SEQUENCE [LARGE SCALE GENOMIC DNA]</scope>
</reference>
<dbReference type="PANTHER" id="PTHR30525">
    <property type="entry name" value="1-DEOXY-D-XYLULOSE 5-PHOSPHATE REDUCTOISOMERASE"/>
    <property type="match status" value="1"/>
</dbReference>
<feature type="binding site" evidence="9">
    <location>
        <position position="176"/>
    </location>
    <ligand>
        <name>1-deoxy-D-xylulose 5-phosphate</name>
        <dbReference type="ChEBI" id="CHEBI:57792"/>
    </ligand>
</feature>
<evidence type="ECO:0000256" key="8">
    <source>
        <dbReference type="ARBA" id="ARBA00048543"/>
    </source>
</evidence>
<feature type="binding site" evidence="9">
    <location>
        <position position="221"/>
    </location>
    <ligand>
        <name>Mn(2+)</name>
        <dbReference type="ChEBI" id="CHEBI:29035"/>
    </ligand>
</feature>
<evidence type="ECO:0000313" key="14">
    <source>
        <dbReference type="Proteomes" id="UP000176409"/>
    </source>
</evidence>
<dbReference type="SUPFAM" id="SSF55347">
    <property type="entry name" value="Glyceraldehyde-3-phosphate dehydrogenase-like, C-terminal domain"/>
    <property type="match status" value="1"/>
</dbReference>
<dbReference type="GO" id="GO:0030145">
    <property type="term" value="F:manganese ion binding"/>
    <property type="evidence" value="ECO:0007669"/>
    <property type="project" value="TreeGrafter"/>
</dbReference>
<feature type="binding site" evidence="9">
    <location>
        <position position="221"/>
    </location>
    <ligand>
        <name>1-deoxy-D-xylulose 5-phosphate</name>
        <dbReference type="ChEBI" id="CHEBI:57792"/>
    </ligand>
</feature>
<dbReference type="GO" id="GO:0016853">
    <property type="term" value="F:isomerase activity"/>
    <property type="evidence" value="ECO:0007669"/>
    <property type="project" value="UniProtKB-KW"/>
</dbReference>
<name>A0A1F6B1J4_9BACT</name>
<feature type="binding site" evidence="9">
    <location>
        <position position="16"/>
    </location>
    <ligand>
        <name>NADPH</name>
        <dbReference type="ChEBI" id="CHEBI:57783"/>
    </ligand>
</feature>
<keyword evidence="6 9" id="KW-0464">Manganese</keyword>
<dbReference type="InterPro" id="IPR036291">
    <property type="entry name" value="NAD(P)-bd_dom_sf"/>
</dbReference>
<accession>A0A1F6B1J4</accession>
<comment type="catalytic activity">
    <reaction evidence="8">
        <text>2-C-methyl-D-erythritol 4-phosphate + NADP(+) = 1-deoxy-D-xylulose 5-phosphate + NADPH + H(+)</text>
        <dbReference type="Rhea" id="RHEA:13717"/>
        <dbReference type="ChEBI" id="CHEBI:15378"/>
        <dbReference type="ChEBI" id="CHEBI:57783"/>
        <dbReference type="ChEBI" id="CHEBI:57792"/>
        <dbReference type="ChEBI" id="CHEBI:58262"/>
        <dbReference type="ChEBI" id="CHEBI:58349"/>
        <dbReference type="EC" id="1.1.1.267"/>
    </reaction>
    <physiologicalReaction direction="right-to-left" evidence="8">
        <dbReference type="Rhea" id="RHEA:13719"/>
    </physiologicalReaction>
</comment>
<dbReference type="GO" id="GO:0070402">
    <property type="term" value="F:NADPH binding"/>
    <property type="evidence" value="ECO:0007669"/>
    <property type="project" value="InterPro"/>
</dbReference>
<feature type="binding site" evidence="9">
    <location>
        <position position="17"/>
    </location>
    <ligand>
        <name>NADPH</name>
        <dbReference type="ChEBI" id="CHEBI:57783"/>
    </ligand>
</feature>
<evidence type="ECO:0000256" key="4">
    <source>
        <dbReference type="ARBA" id="ARBA00022857"/>
    </source>
</evidence>
<comment type="pathway">
    <text evidence="1 9">Isoprenoid biosynthesis; isopentenyl diphosphate biosynthesis via DXP pathway; isopentenyl diphosphate from 1-deoxy-D-xylulose 5-phosphate: step 1/6.</text>
</comment>
<evidence type="ECO:0000256" key="2">
    <source>
        <dbReference type="ARBA" id="ARBA00006825"/>
    </source>
</evidence>
<evidence type="ECO:0000256" key="7">
    <source>
        <dbReference type="ARBA" id="ARBA00023229"/>
    </source>
</evidence>
<keyword evidence="13" id="KW-0413">Isomerase</keyword>
<feature type="binding site" evidence="9">
    <location>
        <position position="152"/>
    </location>
    <ligand>
        <name>Mn(2+)</name>
        <dbReference type="ChEBI" id="CHEBI:29035"/>
    </ligand>
</feature>
<dbReference type="Pfam" id="PF13288">
    <property type="entry name" value="DXPR_C"/>
    <property type="match status" value="1"/>
</dbReference>
<dbReference type="AlphaFoldDB" id="A0A1F6B1J4"/>
<feature type="binding site" evidence="9">
    <location>
        <position position="18"/>
    </location>
    <ligand>
        <name>NADPH</name>
        <dbReference type="ChEBI" id="CHEBI:57783"/>
    </ligand>
</feature>
<feature type="binding site" evidence="9">
    <location>
        <position position="152"/>
    </location>
    <ligand>
        <name>1-deoxy-D-xylulose 5-phosphate</name>
        <dbReference type="ChEBI" id="CHEBI:57792"/>
    </ligand>
</feature>
<feature type="binding site" evidence="9">
    <location>
        <position position="15"/>
    </location>
    <ligand>
        <name>NADPH</name>
        <dbReference type="ChEBI" id="CHEBI:57783"/>
    </ligand>
</feature>
<feature type="binding site" evidence="9">
    <location>
        <position position="126"/>
    </location>
    <ligand>
        <name>NADPH</name>
        <dbReference type="ChEBI" id="CHEBI:57783"/>
    </ligand>
</feature>
<feature type="domain" description="1-deoxy-D-xylulose 5-phosphate reductoisomerase N-terminal" evidence="10">
    <location>
        <begin position="9"/>
        <end position="132"/>
    </location>
</feature>
<keyword evidence="7 9" id="KW-0414">Isoprene biosynthesis</keyword>
<comment type="cofactor">
    <cofactor evidence="9">
        <name>Mg(2+)</name>
        <dbReference type="ChEBI" id="CHEBI:18420"/>
    </cofactor>
    <cofactor evidence="9">
        <name>Mn(2+)</name>
        <dbReference type="ChEBI" id="CHEBI:29035"/>
    </cofactor>
</comment>
<feature type="domain" description="1-deoxy-D-xylulose 5-phosphate reductoisomerase C-terminal" evidence="11">
    <location>
        <begin position="148"/>
        <end position="229"/>
    </location>
</feature>
<dbReference type="UniPathway" id="UPA00056">
    <property type="reaction ID" value="UER00092"/>
</dbReference>
<dbReference type="HAMAP" id="MF_00183">
    <property type="entry name" value="DXP_reductoisom"/>
    <property type="match status" value="1"/>
</dbReference>
<feature type="binding site" evidence="9">
    <location>
        <position position="43"/>
    </location>
    <ligand>
        <name>NADPH</name>
        <dbReference type="ChEBI" id="CHEBI:57783"/>
    </ligand>
</feature>
<dbReference type="Pfam" id="PF08436">
    <property type="entry name" value="DXP_redisom_C"/>
    <property type="match status" value="1"/>
</dbReference>
<keyword evidence="3 9" id="KW-0479">Metal-binding</keyword>
<evidence type="ECO:0000256" key="9">
    <source>
        <dbReference type="HAMAP-Rule" id="MF_00183"/>
    </source>
</evidence>
<feature type="binding site" evidence="9">
    <location>
        <position position="217"/>
    </location>
    <ligand>
        <name>1-deoxy-D-xylulose 5-phosphate</name>
        <dbReference type="ChEBI" id="CHEBI:57792"/>
    </ligand>
</feature>
<feature type="domain" description="DXP reductoisomerase C-terminal" evidence="12">
    <location>
        <begin position="261"/>
        <end position="378"/>
    </location>
</feature>
<keyword evidence="4 9" id="KW-0521">NADP</keyword>
<dbReference type="Proteomes" id="UP000176409">
    <property type="component" value="Unassembled WGS sequence"/>
</dbReference>
<evidence type="ECO:0000313" key="13">
    <source>
        <dbReference type="EMBL" id="OGG30795.1"/>
    </source>
</evidence>
<dbReference type="InterPro" id="IPR013512">
    <property type="entry name" value="DXP_reductoisomerase_N"/>
</dbReference>
<dbReference type="SUPFAM" id="SSF69055">
    <property type="entry name" value="1-deoxy-D-xylulose-5-phosphate reductoisomerase, C-terminal domain"/>
    <property type="match status" value="1"/>
</dbReference>
<feature type="binding site" evidence="9">
    <location>
        <position position="125"/>
    </location>
    <ligand>
        <name>1-deoxy-D-xylulose 5-phosphate</name>
        <dbReference type="ChEBI" id="CHEBI:57792"/>
    </ligand>
</feature>
<keyword evidence="9" id="KW-0460">Magnesium</keyword>
<dbReference type="GO" id="GO:0051484">
    <property type="term" value="P:isopentenyl diphosphate biosynthetic process, methylerythritol 4-phosphate pathway involved in terpenoid biosynthetic process"/>
    <property type="evidence" value="ECO:0007669"/>
    <property type="project" value="TreeGrafter"/>
</dbReference>
<protein>
    <recommendedName>
        <fullName evidence="9">1-deoxy-D-xylulose 5-phosphate reductoisomerase</fullName>
        <shortName evidence="9">DXP reductoisomerase</shortName>
        <ecNumber evidence="9">1.1.1.267</ecNumber>
    </recommendedName>
    <alternativeName>
        <fullName evidence="9">1-deoxyxylulose-5-phosphate reductoisomerase</fullName>
    </alternativeName>
    <alternativeName>
        <fullName evidence="9">2-C-methyl-D-erythritol 4-phosphate synthase</fullName>
    </alternativeName>
</protein>
<comment type="function">
    <text evidence="9">Catalyzes the NADPH-dependent rearrangement and reduction of 1-deoxy-D-xylulose-5-phosphate (DXP) to 2-C-methyl-D-erythritol 4-phosphate (MEP).</text>
</comment>
<comment type="caution">
    <text evidence="13">The sequence shown here is derived from an EMBL/GenBank/DDBJ whole genome shotgun (WGS) entry which is preliminary data.</text>
</comment>
<dbReference type="Pfam" id="PF02670">
    <property type="entry name" value="DXP_reductoisom"/>
    <property type="match status" value="1"/>
</dbReference>
<dbReference type="EMBL" id="MFJZ01000001">
    <property type="protein sequence ID" value="OGG30795.1"/>
    <property type="molecule type" value="Genomic_DNA"/>
</dbReference>
<dbReference type="InterPro" id="IPR036169">
    <property type="entry name" value="DXPR_C_sf"/>
</dbReference>
<feature type="binding site" evidence="9">
    <location>
        <position position="212"/>
    </location>
    <ligand>
        <name>1-deoxy-D-xylulose 5-phosphate</name>
        <dbReference type="ChEBI" id="CHEBI:57792"/>
    </ligand>
</feature>
<gene>
    <name evidence="9" type="primary">dxr</name>
    <name evidence="13" type="ORF">A2973_02635</name>
</gene>
<dbReference type="EC" id="1.1.1.267" evidence="9"/>
<evidence type="ECO:0000259" key="12">
    <source>
        <dbReference type="Pfam" id="PF13288"/>
    </source>
</evidence>
<organism evidence="13 14">
    <name type="scientific">Candidatus Gottesmanbacteria bacterium RIFCSPLOWO2_01_FULL_49_10</name>
    <dbReference type="NCBI Taxonomy" id="1798396"/>
    <lineage>
        <taxon>Bacteria</taxon>
        <taxon>Candidatus Gottesmaniibacteriota</taxon>
    </lineage>
</organism>
<comment type="similarity">
    <text evidence="2 9">Belongs to the DXR family.</text>
</comment>
<dbReference type="NCBIfam" id="TIGR00243">
    <property type="entry name" value="Dxr"/>
    <property type="match status" value="1"/>
</dbReference>
<dbReference type="FunFam" id="3.40.50.720:FF:000045">
    <property type="entry name" value="1-deoxy-D-xylulose 5-phosphate reductoisomerase"/>
    <property type="match status" value="1"/>
</dbReference>
<evidence type="ECO:0000256" key="1">
    <source>
        <dbReference type="ARBA" id="ARBA00005094"/>
    </source>
</evidence>
<dbReference type="SUPFAM" id="SSF51735">
    <property type="entry name" value="NAD(P)-binding Rossmann-fold domains"/>
    <property type="match status" value="1"/>
</dbReference>
<evidence type="ECO:0000256" key="6">
    <source>
        <dbReference type="ARBA" id="ARBA00023211"/>
    </source>
</evidence>
<evidence type="ECO:0000256" key="3">
    <source>
        <dbReference type="ARBA" id="ARBA00022723"/>
    </source>
</evidence>